<feature type="chain" id="PRO_5047409954" evidence="1">
    <location>
        <begin position="26"/>
        <end position="168"/>
    </location>
</feature>
<dbReference type="EMBL" id="JAJQKU010000007">
    <property type="protein sequence ID" value="MCD9098587.1"/>
    <property type="molecule type" value="Genomic_DNA"/>
</dbReference>
<reference evidence="2" key="1">
    <citation type="submission" date="2021-12" db="EMBL/GenBank/DDBJ databases">
        <authorList>
            <person name="Ulrich A."/>
        </authorList>
    </citation>
    <scope>NUCLEOTIDE SEQUENCE</scope>
    <source>
        <strain evidence="2">A1P009</strain>
    </source>
</reference>
<dbReference type="PROSITE" id="PS51257">
    <property type="entry name" value="PROKAR_LIPOPROTEIN"/>
    <property type="match status" value="1"/>
</dbReference>
<dbReference type="RefSeq" id="WP_232137939.1">
    <property type="nucleotide sequence ID" value="NZ_CP089507.1"/>
</dbReference>
<evidence type="ECO:0000256" key="1">
    <source>
        <dbReference type="SAM" id="SignalP"/>
    </source>
</evidence>
<keyword evidence="3" id="KW-1185">Reference proteome</keyword>
<evidence type="ECO:0000313" key="3">
    <source>
        <dbReference type="Proteomes" id="UP001430360"/>
    </source>
</evidence>
<protein>
    <submittedName>
        <fullName evidence="2">Uncharacterized protein</fullName>
    </submittedName>
</protein>
<feature type="signal peptide" evidence="1">
    <location>
        <begin position="1"/>
        <end position="25"/>
    </location>
</feature>
<name>A0ABS8UHY5_9GAMM</name>
<comment type="caution">
    <text evidence="2">The sequence shown here is derived from an EMBL/GenBank/DDBJ whole genome shotgun (WGS) entry which is preliminary data.</text>
</comment>
<organism evidence="2 3">
    <name type="scientific">Luteimonas fraxinea</name>
    <dbReference type="NCBI Taxonomy" id="2901869"/>
    <lineage>
        <taxon>Bacteria</taxon>
        <taxon>Pseudomonadati</taxon>
        <taxon>Pseudomonadota</taxon>
        <taxon>Gammaproteobacteria</taxon>
        <taxon>Lysobacterales</taxon>
        <taxon>Lysobacteraceae</taxon>
        <taxon>Luteimonas</taxon>
    </lineage>
</organism>
<reference evidence="2" key="2">
    <citation type="journal article" date="2022" name="Syst. Appl. Microbiol.">
        <title>Physiological and genomic characterisation of Luteimonas fraxinea sp. nov., a bacterial species associated with trees tolerant to ash dieback.</title>
        <authorList>
            <person name="Ulrich K."/>
            <person name="Becker R."/>
            <person name="Behrendt U."/>
            <person name="Kube M."/>
            <person name="Schneck V."/>
            <person name="Ulrich A."/>
        </authorList>
    </citation>
    <scope>NUCLEOTIDE SEQUENCE</scope>
    <source>
        <strain evidence="2">A1P009</strain>
    </source>
</reference>
<sequence length="168" mass="17430">MPNRIKLTALLLSCALVAGCGPADTQGTTAVEAPAHEIRMTAESKDVLSEPKAGALDGDRLVSNGGEGYLMFGPYASLSAGSYVLTVHGDITQLTPGSAAKFDVVSSKGTLTHGSMEVSETTGTDGTLTSFPVTVDQNVSDLEIRAWVPAGAELQVRSYELLQATATR</sequence>
<dbReference type="Proteomes" id="UP001430360">
    <property type="component" value="Unassembled WGS sequence"/>
</dbReference>
<keyword evidence="1" id="KW-0732">Signal</keyword>
<evidence type="ECO:0000313" key="2">
    <source>
        <dbReference type="EMBL" id="MCD9098587.1"/>
    </source>
</evidence>
<gene>
    <name evidence="2" type="ORF">LTT95_16735</name>
</gene>
<accession>A0ABS8UHY5</accession>
<proteinExistence type="predicted"/>